<sequence>MSGLPTYYAQQMLNLHTRFGLSENARSLLRAHDDWKLGRISQDELGRIIKTSANMRQAIIDTITKVNNIMKKKPEEQKMCLDIIQACAEMLTALEKPAEIKGFPLMKLPVEIRRMVYGWYINAKIAKRAGAVAHPRILPKAPGCHCPQFVASTPPGHQFDLALARTDKKVRDEFLEYFYQAFRFHFTCGCELTRRFLNNDSMRQNLRNVKIHWSGTKSDEAFLLLARCPKLKELEVVVSKGTSLYLSKRETEMRRYFGAPKPAGRLPDSLGMDELLLIRGIERLTVSHTPLKVAARRAEEERASLDGLLQARLKLPRTGL</sequence>
<dbReference type="AlphaFoldDB" id="A0AAN7BCB3"/>
<comment type="caution">
    <text evidence="1">The sequence shown here is derived from an EMBL/GenBank/DDBJ whole genome shotgun (WGS) entry which is preliminary data.</text>
</comment>
<dbReference type="EMBL" id="MU858055">
    <property type="protein sequence ID" value="KAK4218092.1"/>
    <property type="molecule type" value="Genomic_DNA"/>
</dbReference>
<gene>
    <name evidence="1" type="ORF">QBC37DRAFT_479161</name>
</gene>
<protein>
    <submittedName>
        <fullName evidence="1">Uncharacterized protein</fullName>
    </submittedName>
</protein>
<keyword evidence="2" id="KW-1185">Reference proteome</keyword>
<reference evidence="1" key="1">
    <citation type="journal article" date="2023" name="Mol. Phylogenet. Evol.">
        <title>Genome-scale phylogeny and comparative genomics of the fungal order Sordariales.</title>
        <authorList>
            <person name="Hensen N."/>
            <person name="Bonometti L."/>
            <person name="Westerberg I."/>
            <person name="Brannstrom I.O."/>
            <person name="Guillou S."/>
            <person name="Cros-Aarteil S."/>
            <person name="Calhoun S."/>
            <person name="Haridas S."/>
            <person name="Kuo A."/>
            <person name="Mondo S."/>
            <person name="Pangilinan J."/>
            <person name="Riley R."/>
            <person name="LaButti K."/>
            <person name="Andreopoulos B."/>
            <person name="Lipzen A."/>
            <person name="Chen C."/>
            <person name="Yan M."/>
            <person name="Daum C."/>
            <person name="Ng V."/>
            <person name="Clum A."/>
            <person name="Steindorff A."/>
            <person name="Ohm R.A."/>
            <person name="Martin F."/>
            <person name="Silar P."/>
            <person name="Natvig D.O."/>
            <person name="Lalanne C."/>
            <person name="Gautier V."/>
            <person name="Ament-Velasquez S.L."/>
            <person name="Kruys A."/>
            <person name="Hutchinson M.I."/>
            <person name="Powell A.J."/>
            <person name="Barry K."/>
            <person name="Miller A.N."/>
            <person name="Grigoriev I.V."/>
            <person name="Debuchy R."/>
            <person name="Gladieux P."/>
            <person name="Hiltunen Thoren M."/>
            <person name="Johannesson H."/>
        </authorList>
    </citation>
    <scope>NUCLEOTIDE SEQUENCE</scope>
    <source>
        <strain evidence="1">PSN293</strain>
    </source>
</reference>
<dbReference type="Proteomes" id="UP001301769">
    <property type="component" value="Unassembled WGS sequence"/>
</dbReference>
<proteinExistence type="predicted"/>
<reference evidence="1" key="2">
    <citation type="submission" date="2023-05" db="EMBL/GenBank/DDBJ databases">
        <authorList>
            <consortium name="Lawrence Berkeley National Laboratory"/>
            <person name="Steindorff A."/>
            <person name="Hensen N."/>
            <person name="Bonometti L."/>
            <person name="Westerberg I."/>
            <person name="Brannstrom I.O."/>
            <person name="Guillou S."/>
            <person name="Cros-Aarteil S."/>
            <person name="Calhoun S."/>
            <person name="Haridas S."/>
            <person name="Kuo A."/>
            <person name="Mondo S."/>
            <person name="Pangilinan J."/>
            <person name="Riley R."/>
            <person name="Labutti K."/>
            <person name="Andreopoulos B."/>
            <person name="Lipzen A."/>
            <person name="Chen C."/>
            <person name="Yanf M."/>
            <person name="Daum C."/>
            <person name="Ng V."/>
            <person name="Clum A."/>
            <person name="Ohm R."/>
            <person name="Martin F."/>
            <person name="Silar P."/>
            <person name="Natvig D."/>
            <person name="Lalanne C."/>
            <person name="Gautier V."/>
            <person name="Ament-Velasquez S.L."/>
            <person name="Kruys A."/>
            <person name="Hutchinson M.I."/>
            <person name="Powell A.J."/>
            <person name="Barry K."/>
            <person name="Miller A.N."/>
            <person name="Grigoriev I.V."/>
            <person name="Debuchy R."/>
            <person name="Gladieux P."/>
            <person name="Thoren M.H."/>
            <person name="Johannesson H."/>
        </authorList>
    </citation>
    <scope>NUCLEOTIDE SEQUENCE</scope>
    <source>
        <strain evidence="1">PSN293</strain>
    </source>
</reference>
<organism evidence="1 2">
    <name type="scientific">Rhypophila decipiens</name>
    <dbReference type="NCBI Taxonomy" id="261697"/>
    <lineage>
        <taxon>Eukaryota</taxon>
        <taxon>Fungi</taxon>
        <taxon>Dikarya</taxon>
        <taxon>Ascomycota</taxon>
        <taxon>Pezizomycotina</taxon>
        <taxon>Sordariomycetes</taxon>
        <taxon>Sordariomycetidae</taxon>
        <taxon>Sordariales</taxon>
        <taxon>Naviculisporaceae</taxon>
        <taxon>Rhypophila</taxon>
    </lineage>
</organism>
<evidence type="ECO:0000313" key="2">
    <source>
        <dbReference type="Proteomes" id="UP001301769"/>
    </source>
</evidence>
<accession>A0AAN7BCB3</accession>
<evidence type="ECO:0000313" key="1">
    <source>
        <dbReference type="EMBL" id="KAK4218092.1"/>
    </source>
</evidence>
<name>A0AAN7BCB3_9PEZI</name>